<evidence type="ECO:0000313" key="1">
    <source>
        <dbReference type="EMBL" id="OAQ72010.1"/>
    </source>
</evidence>
<dbReference type="EMBL" id="LSBJ02000001">
    <property type="protein sequence ID" value="OAQ72010.1"/>
    <property type="molecule type" value="Genomic_DNA"/>
</dbReference>
<keyword evidence="2" id="KW-1185">Reference proteome</keyword>
<gene>
    <name evidence="1" type="ORF">VFPPC_12688</name>
</gene>
<dbReference type="GO" id="GO:0051213">
    <property type="term" value="F:dioxygenase activity"/>
    <property type="evidence" value="ECO:0007669"/>
    <property type="project" value="UniProtKB-KW"/>
</dbReference>
<dbReference type="GeneID" id="28854459"/>
<dbReference type="RefSeq" id="XP_018148093.1">
    <property type="nucleotide sequence ID" value="XM_018290465.1"/>
</dbReference>
<dbReference type="Gene3D" id="2.60.120.620">
    <property type="entry name" value="q2cbj1_9rhob like domain"/>
    <property type="match status" value="1"/>
</dbReference>
<reference evidence="1 2" key="1">
    <citation type="journal article" date="2016" name="PLoS Pathog.">
        <title>Biosynthesis of antibiotic leucinostatins in bio-control fungus Purpureocillium lilacinum and their inhibition on phytophthora revealed by genome mining.</title>
        <authorList>
            <person name="Wang G."/>
            <person name="Liu Z."/>
            <person name="Lin R."/>
            <person name="Li E."/>
            <person name="Mao Z."/>
            <person name="Ling J."/>
            <person name="Yang Y."/>
            <person name="Yin W.B."/>
            <person name="Xie B."/>
        </authorList>
    </citation>
    <scope>NUCLEOTIDE SEQUENCE [LARGE SCALE GENOMIC DNA]</scope>
    <source>
        <strain evidence="1">170</strain>
    </source>
</reference>
<dbReference type="Proteomes" id="UP000078397">
    <property type="component" value="Unassembled WGS sequence"/>
</dbReference>
<name>A0A179G3H7_METCM</name>
<comment type="caution">
    <text evidence="1">The sequence shown here is derived from an EMBL/GenBank/DDBJ whole genome shotgun (WGS) entry which is preliminary data.</text>
</comment>
<dbReference type="AlphaFoldDB" id="A0A179G3H7"/>
<evidence type="ECO:0000313" key="2">
    <source>
        <dbReference type="Proteomes" id="UP000078397"/>
    </source>
</evidence>
<dbReference type="STRING" id="1380566.A0A179G3H7"/>
<dbReference type="OrthoDB" id="5307791at2759"/>
<keyword evidence="1" id="KW-0223">Dioxygenase</keyword>
<organism evidence="1 2">
    <name type="scientific">Pochonia chlamydosporia 170</name>
    <dbReference type="NCBI Taxonomy" id="1380566"/>
    <lineage>
        <taxon>Eukaryota</taxon>
        <taxon>Fungi</taxon>
        <taxon>Dikarya</taxon>
        <taxon>Ascomycota</taxon>
        <taxon>Pezizomycotina</taxon>
        <taxon>Sordariomycetes</taxon>
        <taxon>Hypocreomycetidae</taxon>
        <taxon>Hypocreales</taxon>
        <taxon>Clavicipitaceae</taxon>
        <taxon>Pochonia</taxon>
    </lineage>
</organism>
<sequence length="380" mass="42973">MGSLSPALRTVRVSATQLPIGQIGTSSASYGRRFFHESNKDKAVEAVAAHHAIPHHFIPPPTLPKHEKIPDSRQLQVGSHMFKPSFYQAVAEVMKLRERYLRERAIFVRSKDMLPILLGLGAHEADVASLAFVSDSLEDDPTLPFRKSRNSRFCLDFGTQTVRRLEYQPFMLSEDEDFKRHDSGKLRHFNEVQNDLQLNSVFQALLVFKAMVINGISIKLRPNLDYSKNQWVCTLFNLRTITTPDILGEPALEGVHSDGVDHTMTTFLGSTNMTSNSGATFIHDMDETTGISLRETSPHNILGRIRHSSLLDTLVVVDHERKHSLTAVYPEDKSRVATRDMLIFFTRRPYSSTHVAASMDSLRSHLQLPMEVPLFDPSRR</sequence>
<dbReference type="KEGG" id="pchm:VFPPC_12688"/>
<protein>
    <submittedName>
        <fullName evidence="1">2OG-Fe dioxygenase domain-containing protein</fullName>
    </submittedName>
</protein>
<dbReference type="InterPro" id="IPR018724">
    <property type="entry name" value="2OG-Fe_dioxygenase"/>
</dbReference>
<proteinExistence type="predicted"/>
<dbReference type="Pfam" id="PF10014">
    <property type="entry name" value="2OG-Fe_Oxy_2"/>
    <property type="match status" value="1"/>
</dbReference>
<keyword evidence="1" id="KW-0560">Oxidoreductase</keyword>
<accession>A0A179G3H7</accession>